<evidence type="ECO:0000313" key="5">
    <source>
        <dbReference type="Proteomes" id="UP001165083"/>
    </source>
</evidence>
<dbReference type="EMBL" id="BSXW01000061">
    <property type="protein sequence ID" value="GMF11024.1"/>
    <property type="molecule type" value="Genomic_DNA"/>
</dbReference>
<evidence type="ECO:0000259" key="3">
    <source>
        <dbReference type="Pfam" id="PF14739"/>
    </source>
</evidence>
<dbReference type="Pfam" id="PF14739">
    <property type="entry name" value="DUF4472"/>
    <property type="match status" value="1"/>
</dbReference>
<dbReference type="AlphaFoldDB" id="A0A9W6TBN6"/>
<name>A0A9W6TBN6_9STRA</name>
<gene>
    <name evidence="4" type="ORF">Plil01_000177100</name>
</gene>
<dbReference type="InterPro" id="IPR029329">
    <property type="entry name" value="DUF4472"/>
</dbReference>
<comment type="caution">
    <text evidence="4">The sequence shown here is derived from an EMBL/GenBank/DDBJ whole genome shotgun (WGS) entry which is preliminary data.</text>
</comment>
<feature type="region of interest" description="Disordered" evidence="2">
    <location>
        <begin position="550"/>
        <end position="570"/>
    </location>
</feature>
<sequence length="638" mass="72995">MTQKQVYSEPAATTAREGVVDRKQELTDYERKLHDFEGKLAQSRLERRVLREDKDSLTIQLGELRSKYRELFDNELSLRSELLACEQEKLALSKAFVAFQLERDAHVQQLDSDKFEVETRLLKAEQLIVEIQQDDATKATQIQDLCTKMNELVADKTRLGGELAMLQKAAKAAETARDAEAKKNQQLSLELIVAVNQKQKLQSEMESLASQLRSRQSEVESQLAECKQLRSDNDVFRKQATEFETKLETMRKDVVRRELDLERIELAIKKEHLETQQAGREVDSKRELTVKQISDELESQRGAFATEKRSLEFQIERLQLDLVRETREKQHATAAVKAKTEENEELILALERARHDLQAQLETFRLKLALLHQSGSSAECTTEPGSGVQALKELLTSYQIHEREFREELECARNANLRLARRLRDCTQAQTETLKHSNSGKDLAPGESEARTSVDEIEQLRDRIAILEQQLAAEMEKCSEQALRLAELEARHATLLREQNERQQLEQSIQAHDNRDNEGGVRAITEMHAALARQLEEVRRLTLQQQQNQLTPATSIAAPVSQPQASSDSLTDSTELEALRATKAQLELRLSSSKAEWMGILEQVERRCAELLTKNVMLTEDNEHLRQHLMKARTPSRS</sequence>
<feature type="domain" description="DUF4472" evidence="3">
    <location>
        <begin position="85"/>
        <end position="191"/>
    </location>
</feature>
<feature type="compositionally biased region" description="Polar residues" evidence="2">
    <location>
        <begin position="561"/>
        <end position="570"/>
    </location>
</feature>
<feature type="region of interest" description="Disordered" evidence="2">
    <location>
        <begin position="1"/>
        <end position="20"/>
    </location>
</feature>
<dbReference type="Proteomes" id="UP001165083">
    <property type="component" value="Unassembled WGS sequence"/>
</dbReference>
<proteinExistence type="predicted"/>
<keyword evidence="1" id="KW-0175">Coiled coil</keyword>
<evidence type="ECO:0000313" key="4">
    <source>
        <dbReference type="EMBL" id="GMF11024.1"/>
    </source>
</evidence>
<reference evidence="4" key="1">
    <citation type="submission" date="2023-04" db="EMBL/GenBank/DDBJ databases">
        <title>Phytophthora lilii NBRC 32176.</title>
        <authorList>
            <person name="Ichikawa N."/>
            <person name="Sato H."/>
            <person name="Tonouchi N."/>
        </authorList>
    </citation>
    <scope>NUCLEOTIDE SEQUENCE</scope>
    <source>
        <strain evidence="4">NBRC 32176</strain>
    </source>
</reference>
<feature type="coiled-coil region" evidence="1">
    <location>
        <begin position="184"/>
        <end position="218"/>
    </location>
</feature>
<organism evidence="4 5">
    <name type="scientific">Phytophthora lilii</name>
    <dbReference type="NCBI Taxonomy" id="2077276"/>
    <lineage>
        <taxon>Eukaryota</taxon>
        <taxon>Sar</taxon>
        <taxon>Stramenopiles</taxon>
        <taxon>Oomycota</taxon>
        <taxon>Peronosporomycetes</taxon>
        <taxon>Peronosporales</taxon>
        <taxon>Peronosporaceae</taxon>
        <taxon>Phytophthora</taxon>
    </lineage>
</organism>
<feature type="region of interest" description="Disordered" evidence="2">
    <location>
        <begin position="430"/>
        <end position="454"/>
    </location>
</feature>
<feature type="coiled-coil region" evidence="1">
    <location>
        <begin position="576"/>
        <end position="621"/>
    </location>
</feature>
<evidence type="ECO:0000256" key="1">
    <source>
        <dbReference type="SAM" id="Coils"/>
    </source>
</evidence>
<evidence type="ECO:0000256" key="2">
    <source>
        <dbReference type="SAM" id="MobiDB-lite"/>
    </source>
</evidence>
<keyword evidence="5" id="KW-1185">Reference proteome</keyword>
<dbReference type="OrthoDB" id="2113965at2759"/>
<feature type="coiled-coil region" evidence="1">
    <location>
        <begin position="308"/>
        <end position="367"/>
    </location>
</feature>
<protein>
    <submittedName>
        <fullName evidence="4">Unnamed protein product</fullName>
    </submittedName>
</protein>
<accession>A0A9W6TBN6</accession>